<dbReference type="Pfam" id="PF13237">
    <property type="entry name" value="Fer4_10"/>
    <property type="match status" value="1"/>
</dbReference>
<dbReference type="PANTHER" id="PTHR43034:SF2">
    <property type="entry name" value="ION-TRANSLOCATING OXIDOREDUCTASE COMPLEX SUBUNIT C"/>
    <property type="match status" value="1"/>
</dbReference>
<reference evidence="10 11" key="1">
    <citation type="submission" date="2020-02" db="EMBL/GenBank/DDBJ databases">
        <authorList>
            <person name="Kim Y.B."/>
            <person name="Roh S.W."/>
        </authorList>
    </citation>
    <scope>NUCLEOTIDE SEQUENCE [LARGE SCALE GENOMIC DNA]</scope>
    <source>
        <strain evidence="10 11">DSM 103574</strain>
    </source>
</reference>
<dbReference type="NCBIfam" id="TIGR01945">
    <property type="entry name" value="rnfC"/>
    <property type="match status" value="1"/>
</dbReference>
<evidence type="ECO:0000256" key="4">
    <source>
        <dbReference type="ARBA" id="ARBA00022737"/>
    </source>
</evidence>
<keyword evidence="8" id="KW-1003">Cell membrane</keyword>
<comment type="function">
    <text evidence="8">Part of a membrane-bound complex that couples electron transfer with translocation of ions across the membrane.</text>
</comment>
<dbReference type="EC" id="7.-.-.-" evidence="8"/>
<keyword evidence="1 8" id="KW-0813">Transport</keyword>
<dbReference type="InterPro" id="IPR026902">
    <property type="entry name" value="RnfC_N"/>
</dbReference>
<dbReference type="Pfam" id="PF01512">
    <property type="entry name" value="Complex1_51K"/>
    <property type="match status" value="1"/>
</dbReference>
<dbReference type="InterPro" id="IPR019554">
    <property type="entry name" value="Soluble_ligand-bd"/>
</dbReference>
<feature type="binding site" evidence="8">
    <location>
        <position position="366"/>
    </location>
    <ligand>
        <name>[4Fe-4S] cluster</name>
        <dbReference type="ChEBI" id="CHEBI:49883"/>
        <label>1</label>
    </ligand>
</feature>
<dbReference type="Pfam" id="PF13375">
    <property type="entry name" value="RnfC_N"/>
    <property type="match status" value="1"/>
</dbReference>
<feature type="binding site" evidence="8">
    <location>
        <position position="369"/>
    </location>
    <ligand>
        <name>[4Fe-4S] cluster</name>
        <dbReference type="ChEBI" id="CHEBI:49883"/>
        <label>1</label>
    </ligand>
</feature>
<keyword evidence="4 8" id="KW-0677">Repeat</keyword>
<feature type="binding site" evidence="8">
    <location>
        <position position="405"/>
    </location>
    <ligand>
        <name>[4Fe-4S] cluster</name>
        <dbReference type="ChEBI" id="CHEBI:49883"/>
        <label>2</label>
    </ligand>
</feature>
<keyword evidence="11" id="KW-1185">Reference proteome</keyword>
<dbReference type="HAMAP" id="MF_00461">
    <property type="entry name" value="RsxC_RnfC"/>
    <property type="match status" value="1"/>
</dbReference>
<evidence type="ECO:0000313" key="11">
    <source>
        <dbReference type="Proteomes" id="UP000466848"/>
    </source>
</evidence>
<proteinExistence type="inferred from homology"/>
<accession>A0A858BPP3</accession>
<comment type="cofactor">
    <cofactor evidence="8">
        <name>[4Fe-4S] cluster</name>
        <dbReference type="ChEBI" id="CHEBI:49883"/>
    </cofactor>
    <text evidence="8">Binds 2 [4Fe-4S] clusters per subunit.</text>
</comment>
<evidence type="ECO:0000256" key="1">
    <source>
        <dbReference type="ARBA" id="ARBA00022448"/>
    </source>
</evidence>
<dbReference type="Gene3D" id="3.30.70.20">
    <property type="match status" value="1"/>
</dbReference>
<dbReference type="Gene3D" id="3.40.50.11540">
    <property type="entry name" value="NADH-ubiquinone oxidoreductase 51kDa subunit"/>
    <property type="match status" value="1"/>
</dbReference>
<evidence type="ECO:0000256" key="5">
    <source>
        <dbReference type="ARBA" id="ARBA00022982"/>
    </source>
</evidence>
<feature type="domain" description="4Fe-4S ferredoxin-type" evidence="9">
    <location>
        <begin position="356"/>
        <end position="386"/>
    </location>
</feature>
<dbReference type="GO" id="GO:0022900">
    <property type="term" value="P:electron transport chain"/>
    <property type="evidence" value="ECO:0007669"/>
    <property type="project" value="UniProtKB-UniRule"/>
</dbReference>
<dbReference type="Pfam" id="PF10531">
    <property type="entry name" value="SLBB"/>
    <property type="match status" value="1"/>
</dbReference>
<dbReference type="SUPFAM" id="SSF142019">
    <property type="entry name" value="Nqo1 FMN-binding domain-like"/>
    <property type="match status" value="1"/>
</dbReference>
<evidence type="ECO:0000256" key="6">
    <source>
        <dbReference type="ARBA" id="ARBA00023004"/>
    </source>
</evidence>
<evidence type="ECO:0000256" key="3">
    <source>
        <dbReference type="ARBA" id="ARBA00022723"/>
    </source>
</evidence>
<keyword evidence="2 8" id="KW-0004">4Fe-4S</keyword>
<organism evidence="10 11">
    <name type="scientific">Aminipila butyrica</name>
    <dbReference type="NCBI Taxonomy" id="433296"/>
    <lineage>
        <taxon>Bacteria</taxon>
        <taxon>Bacillati</taxon>
        <taxon>Bacillota</taxon>
        <taxon>Clostridia</taxon>
        <taxon>Peptostreptococcales</taxon>
        <taxon>Anaerovoracaceae</taxon>
        <taxon>Aminipila</taxon>
    </lineage>
</organism>
<dbReference type="InterPro" id="IPR011538">
    <property type="entry name" value="Nuo51_FMN-bd"/>
</dbReference>
<feature type="binding site" evidence="8">
    <location>
        <position position="372"/>
    </location>
    <ligand>
        <name>[4Fe-4S] cluster</name>
        <dbReference type="ChEBI" id="CHEBI:49883"/>
        <label>1</label>
    </ligand>
</feature>
<evidence type="ECO:0000313" key="10">
    <source>
        <dbReference type="EMBL" id="QIB67841.1"/>
    </source>
</evidence>
<feature type="binding site" evidence="8">
    <location>
        <position position="415"/>
    </location>
    <ligand>
        <name>[4Fe-4S] cluster</name>
        <dbReference type="ChEBI" id="CHEBI:49883"/>
        <label>1</label>
    </ligand>
</feature>
<name>A0A858BPP3_9FIRM</name>
<dbReference type="Proteomes" id="UP000466848">
    <property type="component" value="Chromosome"/>
</dbReference>
<keyword evidence="8" id="KW-0472">Membrane</keyword>
<dbReference type="RefSeq" id="WP_163064761.1">
    <property type="nucleotide sequence ID" value="NZ_CP048649.1"/>
</dbReference>
<dbReference type="EMBL" id="CP048649">
    <property type="protein sequence ID" value="QIB67841.1"/>
    <property type="molecule type" value="Genomic_DNA"/>
</dbReference>
<evidence type="ECO:0000256" key="8">
    <source>
        <dbReference type="HAMAP-Rule" id="MF_00461"/>
    </source>
</evidence>
<dbReference type="GO" id="GO:0005886">
    <property type="term" value="C:plasma membrane"/>
    <property type="evidence" value="ECO:0007669"/>
    <property type="project" value="UniProtKB-SubCell"/>
</dbReference>
<dbReference type="PROSITE" id="PS00198">
    <property type="entry name" value="4FE4S_FER_1"/>
    <property type="match status" value="2"/>
</dbReference>
<comment type="similarity">
    <text evidence="8">Belongs to the 4Fe4S bacterial-type ferredoxin family. RnfC subfamily.</text>
</comment>
<dbReference type="InterPro" id="IPR017896">
    <property type="entry name" value="4Fe4S_Fe-S-bd"/>
</dbReference>
<evidence type="ECO:0000256" key="7">
    <source>
        <dbReference type="ARBA" id="ARBA00023014"/>
    </source>
</evidence>
<sequence length="440" mass="47863">MLQRKKHLQSIVVPHQKDTAQKPTEVLPTPDFVYLSMSQHIGVPCNLLVAVGDRVQVGQPIGDTEGFVSAPVHASVSGTVVGVEGVRSASGGEDQLVIIEADKEQTLWENIQRPQVKTREDFVKAIRSSGLVGLGGAAFPTHIKYAPSKPKDITTLIVNGAECEPFITSDHRLMLEEAENIIEGSLLVMKYLELKECFIGVEDNKPDAIEGLARLIREKGLSNIQIIPLRSRYPQGAERVMIYEITGKTLDAGVLPAEVGVILSNVASIAFVGQYFKDGIPLIKKRITVDGNAVTRPANVLCPLGTKISDVIGFCGGYKEKPDKILMGGPMMGRAVFTDQLPVIKNNNALLVFSGRQAWIQEETACINCGRCHRACPFKLLPVQLSTAVDKRDLEALARLKVMQCMECGSCSYVCPARKPLSFNNKLGKNIIKEAAAHGK</sequence>
<dbReference type="GO" id="GO:0051539">
    <property type="term" value="F:4 iron, 4 sulfur cluster binding"/>
    <property type="evidence" value="ECO:0007669"/>
    <property type="project" value="UniProtKB-KW"/>
</dbReference>
<dbReference type="PANTHER" id="PTHR43034">
    <property type="entry name" value="ION-TRANSLOCATING OXIDOREDUCTASE COMPLEX SUBUNIT C"/>
    <property type="match status" value="1"/>
</dbReference>
<dbReference type="InterPro" id="IPR017900">
    <property type="entry name" value="4Fe4S_Fe_S_CS"/>
</dbReference>
<gene>
    <name evidence="10" type="primary">rsxC</name>
    <name evidence="8" type="synonym">rnfC</name>
    <name evidence="10" type="ORF">Ami103574_00285</name>
</gene>
<comment type="subcellular location">
    <subcellularLocation>
        <location evidence="8">Cell membrane</location>
        <topology evidence="8">Peripheral membrane protein</topology>
    </subcellularLocation>
</comment>
<dbReference type="InterPro" id="IPR010208">
    <property type="entry name" value="Ion_transpt_RnfC/RsxC"/>
</dbReference>
<dbReference type="AlphaFoldDB" id="A0A858BPP3"/>
<dbReference type="NCBIfam" id="NF003454">
    <property type="entry name" value="PRK05035.1"/>
    <property type="match status" value="1"/>
</dbReference>
<keyword evidence="8" id="KW-1278">Translocase</keyword>
<keyword evidence="7 8" id="KW-0411">Iron-sulfur</keyword>
<keyword evidence="3 8" id="KW-0479">Metal-binding</keyword>
<keyword evidence="6 8" id="KW-0408">Iron</keyword>
<dbReference type="GO" id="GO:0046872">
    <property type="term" value="F:metal ion binding"/>
    <property type="evidence" value="ECO:0007669"/>
    <property type="project" value="UniProtKB-KW"/>
</dbReference>
<evidence type="ECO:0000259" key="9">
    <source>
        <dbReference type="PROSITE" id="PS51379"/>
    </source>
</evidence>
<evidence type="ECO:0000256" key="2">
    <source>
        <dbReference type="ARBA" id="ARBA00022485"/>
    </source>
</evidence>
<protein>
    <recommendedName>
        <fullName evidence="8">Ion-translocating oxidoreductase complex subunit C</fullName>
        <ecNumber evidence="8">7.-.-.-</ecNumber>
    </recommendedName>
    <alternativeName>
        <fullName evidence="8">Rnf electron transport complex subunit C</fullName>
    </alternativeName>
</protein>
<keyword evidence="5 8" id="KW-0249">Electron transport</keyword>
<dbReference type="PROSITE" id="PS51379">
    <property type="entry name" value="4FE4S_FER_2"/>
    <property type="match status" value="2"/>
</dbReference>
<dbReference type="SUPFAM" id="SSF46548">
    <property type="entry name" value="alpha-helical ferredoxin"/>
    <property type="match status" value="1"/>
</dbReference>
<dbReference type="GO" id="GO:0009055">
    <property type="term" value="F:electron transfer activity"/>
    <property type="evidence" value="ECO:0007669"/>
    <property type="project" value="InterPro"/>
</dbReference>
<feature type="binding site" evidence="8">
    <location>
        <position position="411"/>
    </location>
    <ligand>
        <name>[4Fe-4S] cluster</name>
        <dbReference type="ChEBI" id="CHEBI:49883"/>
        <label>2</label>
    </ligand>
</feature>
<feature type="binding site" evidence="8">
    <location>
        <position position="376"/>
    </location>
    <ligand>
        <name>[4Fe-4S] cluster</name>
        <dbReference type="ChEBI" id="CHEBI:49883"/>
        <label>2</label>
    </ligand>
</feature>
<comment type="subunit">
    <text evidence="8">The complex is composed of six subunits: RnfA, RnfB, RnfC, RnfD, RnfE and RnfG.</text>
</comment>
<dbReference type="KEGG" id="abut:Ami103574_00285"/>
<feature type="binding site" evidence="8">
    <location>
        <position position="408"/>
    </location>
    <ligand>
        <name>[4Fe-4S] cluster</name>
        <dbReference type="ChEBI" id="CHEBI:49883"/>
        <label>2</label>
    </ligand>
</feature>
<feature type="domain" description="4Fe-4S ferredoxin-type" evidence="9">
    <location>
        <begin position="396"/>
        <end position="426"/>
    </location>
</feature>
<dbReference type="InterPro" id="IPR037225">
    <property type="entry name" value="Nuo51_FMN-bd_sf"/>
</dbReference>